<dbReference type="PANTHER" id="PTHR42978:SF6">
    <property type="entry name" value="QUORUM-QUENCHING LACTONASE YTNP-RELATED"/>
    <property type="match status" value="1"/>
</dbReference>
<dbReference type="InterPro" id="IPR051013">
    <property type="entry name" value="MBL_superfamily_lactonases"/>
</dbReference>
<proteinExistence type="inferred from homology"/>
<sequence length="337" mass="34833">MQTRRPADPGGAFFLSGARMTPYLKLAASGLVLGLLIGAGACQQQPKSSEQGQGQAVVAAASPDVRSFTVGELKLAALRDGEIVVPVAQTPWVEAGAKAEEITALLTAGGAPTDAVHLPVQPLLVRDGDRVVLIDAGAGGQMGTANLLVGSLRAAGVEPAQVTDILISHAHGDHVGGLVDAEGAPVFPNAVIRMSAPEWDAAQADAEAHGAGPLVAAIKSKVETFQPGAQVTPSIRAVPLKGHTPGHSGYEIASESERLLYLGDALHSSIISVPRPDLALVWDNDRAVGAATRQDILKRGATEQLRLYGVHFPFPGLGRIERRGEGYVWVAEAGPAV</sequence>
<dbReference type="Proteomes" id="UP000250358">
    <property type="component" value="Unassembled WGS sequence"/>
</dbReference>
<evidence type="ECO:0000256" key="2">
    <source>
        <dbReference type="ARBA" id="ARBA00022723"/>
    </source>
</evidence>
<keyword evidence="4" id="KW-0862">Zinc</keyword>
<organism evidence="6 7">
    <name type="scientific">Brevundimonas diminuta</name>
    <name type="common">Pseudomonas diminuta</name>
    <dbReference type="NCBI Taxonomy" id="293"/>
    <lineage>
        <taxon>Bacteria</taxon>
        <taxon>Pseudomonadati</taxon>
        <taxon>Pseudomonadota</taxon>
        <taxon>Alphaproteobacteria</taxon>
        <taxon>Caulobacterales</taxon>
        <taxon>Caulobacteraceae</taxon>
        <taxon>Brevundimonas</taxon>
    </lineage>
</organism>
<dbReference type="EMBL" id="UAQM01000003">
    <property type="protein sequence ID" value="SPU43119.1"/>
    <property type="molecule type" value="Genomic_DNA"/>
</dbReference>
<gene>
    <name evidence="6" type="primary">ytnP</name>
    <name evidence="6" type="ORF">NCTC11165_01055</name>
</gene>
<keyword evidence="3" id="KW-0378">Hydrolase</keyword>
<evidence type="ECO:0000256" key="1">
    <source>
        <dbReference type="ARBA" id="ARBA00007749"/>
    </source>
</evidence>
<evidence type="ECO:0000256" key="4">
    <source>
        <dbReference type="ARBA" id="ARBA00022833"/>
    </source>
</evidence>
<dbReference type="InterPro" id="IPR001279">
    <property type="entry name" value="Metallo-B-lactamas"/>
</dbReference>
<dbReference type="SMART" id="SM00849">
    <property type="entry name" value="Lactamase_B"/>
    <property type="match status" value="1"/>
</dbReference>
<comment type="similarity">
    <text evidence="1">Belongs to the metallo-beta-lactamase superfamily.</text>
</comment>
<reference evidence="6 7" key="1">
    <citation type="submission" date="2018-06" db="EMBL/GenBank/DDBJ databases">
        <authorList>
            <consortium name="Pathogen Informatics"/>
            <person name="Doyle S."/>
        </authorList>
    </citation>
    <scope>NUCLEOTIDE SEQUENCE [LARGE SCALE GENOMIC DNA]</scope>
    <source>
        <strain evidence="6 7">NCTC11165</strain>
    </source>
</reference>
<dbReference type="AlphaFoldDB" id="A0A2X1AG19"/>
<dbReference type="Pfam" id="PF00753">
    <property type="entry name" value="Lactamase_B"/>
    <property type="match status" value="1"/>
</dbReference>
<accession>A0A2X1AG19</accession>
<dbReference type="GO" id="GO:0016787">
    <property type="term" value="F:hydrolase activity"/>
    <property type="evidence" value="ECO:0007669"/>
    <property type="project" value="UniProtKB-KW"/>
</dbReference>
<dbReference type="GO" id="GO:0046872">
    <property type="term" value="F:metal ion binding"/>
    <property type="evidence" value="ECO:0007669"/>
    <property type="project" value="UniProtKB-KW"/>
</dbReference>
<evidence type="ECO:0000313" key="6">
    <source>
        <dbReference type="EMBL" id="SPU43119.1"/>
    </source>
</evidence>
<evidence type="ECO:0000313" key="7">
    <source>
        <dbReference type="Proteomes" id="UP000250358"/>
    </source>
</evidence>
<evidence type="ECO:0000256" key="3">
    <source>
        <dbReference type="ARBA" id="ARBA00022801"/>
    </source>
</evidence>
<evidence type="ECO:0000259" key="5">
    <source>
        <dbReference type="SMART" id="SM00849"/>
    </source>
</evidence>
<dbReference type="CDD" id="cd07720">
    <property type="entry name" value="OPHC2-like_MBL-fold"/>
    <property type="match status" value="1"/>
</dbReference>
<dbReference type="InterPro" id="IPR036866">
    <property type="entry name" value="RibonucZ/Hydroxyglut_hydro"/>
</dbReference>
<name>A0A2X1AG19_BREDI</name>
<dbReference type="SUPFAM" id="SSF56281">
    <property type="entry name" value="Metallo-hydrolase/oxidoreductase"/>
    <property type="match status" value="1"/>
</dbReference>
<protein>
    <submittedName>
        <fullName evidence="6">Ribonuclease Z</fullName>
    </submittedName>
</protein>
<feature type="domain" description="Metallo-beta-lactamase" evidence="5">
    <location>
        <begin position="119"/>
        <end position="311"/>
    </location>
</feature>
<keyword evidence="2" id="KW-0479">Metal-binding</keyword>
<dbReference type="Gene3D" id="3.60.15.10">
    <property type="entry name" value="Ribonuclease Z/Hydroxyacylglutathione hydrolase-like"/>
    <property type="match status" value="1"/>
</dbReference>
<dbReference type="PANTHER" id="PTHR42978">
    <property type="entry name" value="QUORUM-QUENCHING LACTONASE YTNP-RELATED-RELATED"/>
    <property type="match status" value="1"/>
</dbReference>